<evidence type="ECO:0000313" key="3">
    <source>
        <dbReference type="Proteomes" id="UP000236546"/>
    </source>
</evidence>
<gene>
    <name evidence="2" type="ORF">TGAMA5MH_05282</name>
</gene>
<dbReference type="OrthoDB" id="3559694at2759"/>
<name>A0A2K0TAI3_9HYPO</name>
<evidence type="ECO:0000313" key="2">
    <source>
        <dbReference type="EMBL" id="PNP42541.1"/>
    </source>
</evidence>
<organism evidence="2 3">
    <name type="scientific">Trichoderma gamsii</name>
    <dbReference type="NCBI Taxonomy" id="398673"/>
    <lineage>
        <taxon>Eukaryota</taxon>
        <taxon>Fungi</taxon>
        <taxon>Dikarya</taxon>
        <taxon>Ascomycota</taxon>
        <taxon>Pezizomycotina</taxon>
        <taxon>Sordariomycetes</taxon>
        <taxon>Hypocreomycetidae</taxon>
        <taxon>Hypocreales</taxon>
        <taxon>Hypocreaceae</taxon>
        <taxon>Trichoderma</taxon>
    </lineage>
</organism>
<dbReference type="InterPro" id="IPR024316">
    <property type="entry name" value="APQ12"/>
</dbReference>
<protein>
    <submittedName>
        <fullName evidence="2">Uncharacterized protein</fullName>
    </submittedName>
</protein>
<accession>A0A2K0TAI3</accession>
<feature type="transmembrane region" description="Helical" evidence="1">
    <location>
        <begin position="75"/>
        <end position="92"/>
    </location>
</feature>
<reference evidence="2 3" key="1">
    <citation type="submission" date="2017-02" db="EMBL/GenBank/DDBJ databases">
        <title>Genomes of Trichoderma spp. with biocontrol activity.</title>
        <authorList>
            <person name="Gardiner D."/>
            <person name="Kazan K."/>
            <person name="Vos C."/>
            <person name="Harvey P."/>
        </authorList>
    </citation>
    <scope>NUCLEOTIDE SEQUENCE [LARGE SCALE GENOMIC DNA]</scope>
    <source>
        <strain evidence="2 3">A5MH</strain>
    </source>
</reference>
<keyword evidence="1" id="KW-0472">Membrane</keyword>
<dbReference type="EMBL" id="MTYH01000050">
    <property type="protein sequence ID" value="PNP42541.1"/>
    <property type="molecule type" value="Genomic_DNA"/>
</dbReference>
<keyword evidence="1" id="KW-1133">Transmembrane helix</keyword>
<proteinExistence type="predicted"/>
<comment type="caution">
    <text evidence="2">The sequence shown here is derived from an EMBL/GenBank/DDBJ whole genome shotgun (WGS) entry which is preliminary data.</text>
</comment>
<dbReference type="Pfam" id="PF12716">
    <property type="entry name" value="Apq12"/>
    <property type="match status" value="1"/>
</dbReference>
<dbReference type="Proteomes" id="UP000236546">
    <property type="component" value="Unassembled WGS sequence"/>
</dbReference>
<sequence length="185" mass="20476">MDETLATQLLASLLPADIVALIDTHILSPQSPVQAVKRTALAQARRSADLVLPLLQPLFDRALALLAEHQGALDMLVPLAVLLATLIILNWVRRIIMWWTRLAFRAVFWAAFAALAAWVVNRGVLVSARDAAVLGAKIVGYIAVLKDVWMAEYKRYEGQEASGRWDDYAARKSSSSRAFNAQARR</sequence>
<feature type="transmembrane region" description="Helical" evidence="1">
    <location>
        <begin position="102"/>
        <end position="120"/>
    </location>
</feature>
<dbReference type="AlphaFoldDB" id="A0A2K0TAI3"/>
<evidence type="ECO:0000256" key="1">
    <source>
        <dbReference type="SAM" id="Phobius"/>
    </source>
</evidence>
<keyword evidence="1" id="KW-0812">Transmembrane</keyword>